<organism evidence="2 3">
    <name type="scientific">Streptomyces chilikensis</name>
    <dbReference type="NCBI Taxonomy" id="1194079"/>
    <lineage>
        <taxon>Bacteria</taxon>
        <taxon>Bacillati</taxon>
        <taxon>Actinomycetota</taxon>
        <taxon>Actinomycetes</taxon>
        <taxon>Kitasatosporales</taxon>
        <taxon>Streptomycetaceae</taxon>
        <taxon>Streptomyces</taxon>
    </lineage>
</organism>
<keyword evidence="3" id="KW-1185">Reference proteome</keyword>
<feature type="region of interest" description="Disordered" evidence="1">
    <location>
        <begin position="18"/>
        <end position="55"/>
    </location>
</feature>
<proteinExistence type="predicted"/>
<evidence type="ECO:0000313" key="3">
    <source>
        <dbReference type="Proteomes" id="UP001551584"/>
    </source>
</evidence>
<name>A0ABV3EJG8_9ACTN</name>
<protein>
    <submittedName>
        <fullName evidence="2">Uncharacterized protein</fullName>
    </submittedName>
</protein>
<dbReference type="Proteomes" id="UP001551584">
    <property type="component" value="Unassembled WGS sequence"/>
</dbReference>
<accession>A0ABV3EJG8</accession>
<comment type="caution">
    <text evidence="2">The sequence shown here is derived from an EMBL/GenBank/DDBJ whole genome shotgun (WGS) entry which is preliminary data.</text>
</comment>
<evidence type="ECO:0000313" key="2">
    <source>
        <dbReference type="EMBL" id="MEU9576320.1"/>
    </source>
</evidence>
<dbReference type="EMBL" id="JBEZNA010000004">
    <property type="protein sequence ID" value="MEU9576320.1"/>
    <property type="molecule type" value="Genomic_DNA"/>
</dbReference>
<reference evidence="2 3" key="1">
    <citation type="submission" date="2024-06" db="EMBL/GenBank/DDBJ databases">
        <title>The Natural Products Discovery Center: Release of the First 8490 Sequenced Strains for Exploring Actinobacteria Biosynthetic Diversity.</title>
        <authorList>
            <person name="Kalkreuter E."/>
            <person name="Kautsar S.A."/>
            <person name="Yang D."/>
            <person name="Bader C.D."/>
            <person name="Teijaro C.N."/>
            <person name="Fluegel L."/>
            <person name="Davis C.M."/>
            <person name="Simpson J.R."/>
            <person name="Lauterbach L."/>
            <person name="Steele A.D."/>
            <person name="Gui C."/>
            <person name="Meng S."/>
            <person name="Li G."/>
            <person name="Viehrig K."/>
            <person name="Ye F."/>
            <person name="Su P."/>
            <person name="Kiefer A.F."/>
            <person name="Nichols A."/>
            <person name="Cepeda A.J."/>
            <person name="Yan W."/>
            <person name="Fan B."/>
            <person name="Jiang Y."/>
            <person name="Adhikari A."/>
            <person name="Zheng C.-J."/>
            <person name="Schuster L."/>
            <person name="Cowan T.M."/>
            <person name="Smanski M.J."/>
            <person name="Chevrette M.G."/>
            <person name="De Carvalho L.P.S."/>
            <person name="Shen B."/>
        </authorList>
    </citation>
    <scope>NUCLEOTIDE SEQUENCE [LARGE SCALE GENOMIC DNA]</scope>
    <source>
        <strain evidence="2 3">NPDC048117</strain>
    </source>
</reference>
<dbReference type="RefSeq" id="WP_359268464.1">
    <property type="nucleotide sequence ID" value="NZ_JBEZNA010000004.1"/>
</dbReference>
<gene>
    <name evidence="2" type="ORF">AB0D95_03350</name>
</gene>
<sequence length="75" mass="7992">MNVRGWPLRTLLAAAEAAMDQAAEDDAERARNRAELYAPPREARRRATKPSGMGAGQVSALLAQAAAEDGMRAGR</sequence>
<evidence type="ECO:0000256" key="1">
    <source>
        <dbReference type="SAM" id="MobiDB-lite"/>
    </source>
</evidence>